<proteinExistence type="predicted"/>
<dbReference type="Pfam" id="PF14013">
    <property type="entry name" value="MT0933_antitox"/>
    <property type="match status" value="1"/>
</dbReference>
<evidence type="ECO:0000313" key="4">
    <source>
        <dbReference type="Proteomes" id="UP000315353"/>
    </source>
</evidence>
<protein>
    <submittedName>
        <fullName evidence="1">Uncharacterized protein</fullName>
    </submittedName>
</protein>
<dbReference type="STRING" id="28028.CFLV_06140"/>
<dbReference type="AlphaFoldDB" id="A0A1L7CLZ0"/>
<keyword evidence="3" id="KW-1185">Reference proteome</keyword>
<organism evidence="1 3">
    <name type="scientific">Corynebacterium flavescens</name>
    <dbReference type="NCBI Taxonomy" id="28028"/>
    <lineage>
        <taxon>Bacteria</taxon>
        <taxon>Bacillati</taxon>
        <taxon>Actinomycetota</taxon>
        <taxon>Actinomycetes</taxon>
        <taxon>Mycobacteriales</taxon>
        <taxon>Corynebacteriaceae</taxon>
        <taxon>Corynebacterium</taxon>
    </lineage>
</organism>
<dbReference type="InterPro" id="IPR028037">
    <property type="entry name" value="Antitoxin_Rv0909/MT0933"/>
</dbReference>
<dbReference type="EMBL" id="BJNB01000006">
    <property type="protein sequence ID" value="GEB97155.1"/>
    <property type="molecule type" value="Genomic_DNA"/>
</dbReference>
<gene>
    <name evidence="2" type="ORF">CFL01nite_06500</name>
    <name evidence="1" type="ORF">CFLV_06140</name>
</gene>
<evidence type="ECO:0000313" key="1">
    <source>
        <dbReference type="EMBL" id="APT86805.1"/>
    </source>
</evidence>
<evidence type="ECO:0000313" key="3">
    <source>
        <dbReference type="Proteomes" id="UP000185479"/>
    </source>
</evidence>
<sequence>MGIFDKAKEALNSDKGEEISDKVLDKASELAKGALGEKYSDKIDGARDSIDEKIGKNEA</sequence>
<dbReference type="KEGG" id="cfc:CFLV_06140"/>
<dbReference type="RefSeq" id="WP_075729773.1">
    <property type="nucleotide sequence ID" value="NZ_BJNB01000006.1"/>
</dbReference>
<evidence type="ECO:0000313" key="2">
    <source>
        <dbReference type="EMBL" id="GEB97155.1"/>
    </source>
</evidence>
<dbReference type="OrthoDB" id="3267972at2"/>
<dbReference type="GeneID" id="82880292"/>
<reference evidence="2 4" key="2">
    <citation type="submission" date="2019-06" db="EMBL/GenBank/DDBJ databases">
        <title>Whole genome shotgun sequence of Corynebacterium flavescens NBRC 14136.</title>
        <authorList>
            <person name="Hosoyama A."/>
            <person name="Uohara A."/>
            <person name="Ohji S."/>
            <person name="Ichikawa N."/>
        </authorList>
    </citation>
    <scope>NUCLEOTIDE SEQUENCE [LARGE SCALE GENOMIC DNA]</scope>
    <source>
        <strain evidence="2 4">NBRC 14136</strain>
    </source>
</reference>
<accession>A0A1L7CLZ0</accession>
<reference evidence="1 3" key="1">
    <citation type="submission" date="2014-08" db="EMBL/GenBank/DDBJ databases">
        <title>Complete genome sequence of Corynebacterium flavescens OJ8(T)(=DSM 20296(T)), isolated from cheese.</title>
        <authorList>
            <person name="Ruckert C."/>
            <person name="Albersmeier A."/>
            <person name="Winkler A."/>
            <person name="Kalinowski J."/>
        </authorList>
    </citation>
    <scope>NUCLEOTIDE SEQUENCE [LARGE SCALE GENOMIC DNA]</scope>
    <source>
        <strain evidence="1 3">OJ8</strain>
    </source>
</reference>
<dbReference type="EMBL" id="CP009246">
    <property type="protein sequence ID" value="APT86805.1"/>
    <property type="molecule type" value="Genomic_DNA"/>
</dbReference>
<dbReference type="Proteomes" id="UP000185479">
    <property type="component" value="Chromosome"/>
</dbReference>
<dbReference type="Proteomes" id="UP000315353">
    <property type="component" value="Unassembled WGS sequence"/>
</dbReference>
<name>A0A1L7CLZ0_CORFL</name>